<protein>
    <submittedName>
        <fullName evidence="2">Uncharacterized protein</fullName>
    </submittedName>
</protein>
<dbReference type="EMBL" id="JAUKTV010000008">
    <property type="protein sequence ID" value="KAK0732516.1"/>
    <property type="molecule type" value="Genomic_DNA"/>
</dbReference>
<proteinExistence type="predicted"/>
<evidence type="ECO:0000313" key="2">
    <source>
        <dbReference type="EMBL" id="KAK0732516.1"/>
    </source>
</evidence>
<organism evidence="2 3">
    <name type="scientific">Apiosordaria backusii</name>
    <dbReference type="NCBI Taxonomy" id="314023"/>
    <lineage>
        <taxon>Eukaryota</taxon>
        <taxon>Fungi</taxon>
        <taxon>Dikarya</taxon>
        <taxon>Ascomycota</taxon>
        <taxon>Pezizomycotina</taxon>
        <taxon>Sordariomycetes</taxon>
        <taxon>Sordariomycetidae</taxon>
        <taxon>Sordariales</taxon>
        <taxon>Lasiosphaeriaceae</taxon>
        <taxon>Apiosordaria</taxon>
    </lineage>
</organism>
<keyword evidence="3" id="KW-1185">Reference proteome</keyword>
<dbReference type="AlphaFoldDB" id="A0AA40ECM4"/>
<accession>A0AA40ECM4</accession>
<sequence length="67" mass="7175">MEPSEETSDPEGPCGPDLTALPQALATRSTLESDETIMFPTSGPTWLQLRQLSSIQVARPPPILAPT</sequence>
<evidence type="ECO:0000313" key="3">
    <source>
        <dbReference type="Proteomes" id="UP001172159"/>
    </source>
</evidence>
<reference evidence="2" key="1">
    <citation type="submission" date="2023-06" db="EMBL/GenBank/DDBJ databases">
        <title>Genome-scale phylogeny and comparative genomics of the fungal order Sordariales.</title>
        <authorList>
            <consortium name="Lawrence Berkeley National Laboratory"/>
            <person name="Hensen N."/>
            <person name="Bonometti L."/>
            <person name="Westerberg I."/>
            <person name="Brannstrom I.O."/>
            <person name="Guillou S."/>
            <person name="Cros-Aarteil S."/>
            <person name="Calhoun S."/>
            <person name="Haridas S."/>
            <person name="Kuo A."/>
            <person name="Mondo S."/>
            <person name="Pangilinan J."/>
            <person name="Riley R."/>
            <person name="Labutti K."/>
            <person name="Andreopoulos B."/>
            <person name="Lipzen A."/>
            <person name="Chen C."/>
            <person name="Yanf M."/>
            <person name="Daum C."/>
            <person name="Ng V."/>
            <person name="Clum A."/>
            <person name="Steindorff A."/>
            <person name="Ohm R."/>
            <person name="Martin F."/>
            <person name="Silar P."/>
            <person name="Natvig D."/>
            <person name="Lalanne C."/>
            <person name="Gautier V."/>
            <person name="Ament-Velasquez S.L."/>
            <person name="Kruys A."/>
            <person name="Hutchinson M.I."/>
            <person name="Powell A.J."/>
            <person name="Barry K."/>
            <person name="Miller A.N."/>
            <person name="Grigoriev I.V."/>
            <person name="Debuchy R."/>
            <person name="Gladieux P."/>
            <person name="Thoren M.H."/>
            <person name="Johannesson H."/>
        </authorList>
    </citation>
    <scope>NUCLEOTIDE SEQUENCE</scope>
    <source>
        <strain evidence="2">CBS 540.89</strain>
    </source>
</reference>
<comment type="caution">
    <text evidence="2">The sequence shown here is derived from an EMBL/GenBank/DDBJ whole genome shotgun (WGS) entry which is preliminary data.</text>
</comment>
<feature type="region of interest" description="Disordered" evidence="1">
    <location>
        <begin position="1"/>
        <end position="20"/>
    </location>
</feature>
<dbReference type="Proteomes" id="UP001172159">
    <property type="component" value="Unassembled WGS sequence"/>
</dbReference>
<name>A0AA40ECM4_9PEZI</name>
<evidence type="ECO:0000256" key="1">
    <source>
        <dbReference type="SAM" id="MobiDB-lite"/>
    </source>
</evidence>
<gene>
    <name evidence="2" type="ORF">B0T21DRAFT_452095</name>
</gene>